<dbReference type="Gene3D" id="2.80.10.50">
    <property type="match status" value="2"/>
</dbReference>
<dbReference type="InterPro" id="IPR015925">
    <property type="entry name" value="Ryanodine_IP3_receptor"/>
</dbReference>
<accession>A0ABP1N677</accession>
<dbReference type="PROSITE" id="PS50919">
    <property type="entry name" value="MIR"/>
    <property type="match status" value="2"/>
</dbReference>
<feature type="region of interest" description="Disordered" evidence="15">
    <location>
        <begin position="2135"/>
        <end position="2154"/>
    </location>
</feature>
<comment type="caution">
    <text evidence="17">The sequence shown here is derived from an EMBL/GenBank/DDBJ whole genome shotgun (WGS) entry which is preliminary data.</text>
</comment>
<feature type="transmembrane region" description="Helical" evidence="13">
    <location>
        <begin position="2580"/>
        <end position="2603"/>
    </location>
</feature>
<feature type="transmembrane region" description="Helical" evidence="13">
    <location>
        <begin position="2288"/>
        <end position="2307"/>
    </location>
</feature>
<comment type="similarity">
    <text evidence="2 13">Belongs to the InsP3 receptor family.</text>
</comment>
<keyword evidence="14" id="KW-0175">Coiled coil</keyword>
<dbReference type="PANTHER" id="PTHR45816:SF4">
    <property type="entry name" value="RYR_IP3R HOMOLOGY ASSOCIATED DOMAIN-CONTAINING PROTEIN"/>
    <property type="match status" value="1"/>
</dbReference>
<evidence type="ECO:0000256" key="9">
    <source>
        <dbReference type="ARBA" id="ARBA00023136"/>
    </source>
</evidence>
<evidence type="ECO:0000256" key="12">
    <source>
        <dbReference type="ARBA" id="ARBA00023303"/>
    </source>
</evidence>
<dbReference type="Proteomes" id="UP001642520">
    <property type="component" value="Unassembled WGS sequence"/>
</dbReference>
<evidence type="ECO:0000256" key="10">
    <source>
        <dbReference type="ARBA" id="ARBA00023170"/>
    </source>
</evidence>
<dbReference type="Pfam" id="PF08709">
    <property type="entry name" value="Ins145_P3_rec"/>
    <property type="match status" value="1"/>
</dbReference>
<dbReference type="Gene3D" id="1.25.10.30">
    <property type="entry name" value="IP3 receptor type 1 binding core, RIH domain"/>
    <property type="match status" value="1"/>
</dbReference>
<gene>
    <name evidence="17" type="ORF">XYLVIOL_LOCUS2189</name>
</gene>
<keyword evidence="10 13" id="KW-0675">Receptor</keyword>
<dbReference type="InterPro" id="IPR014821">
    <property type="entry name" value="Ins145_P3_rcpt"/>
</dbReference>
<feature type="compositionally biased region" description="Acidic residues" evidence="15">
    <location>
        <begin position="2135"/>
        <end position="2150"/>
    </location>
</feature>
<feature type="region of interest" description="Disordered" evidence="15">
    <location>
        <begin position="1125"/>
        <end position="1169"/>
    </location>
</feature>
<sequence>MGEILGSASFLHLGDIVSLYAEGSVSGFLSTLGLVDDRCVVCPEAGDLSNPPKKFRDCLFKICPMNRYSAQKQFWKAAKQSASGTDAVLLKRLHHAAEIEKKQNETENKKLLGSVVSYGNVVQLLHLKSNKFLTVNKRLPALLEKNAMRVYLDANGNEGSWLYIMPFYKLRSDGDSVVVGDKVILEPVNAGRQGLHVAANYELSDNPGCKEVNVVNSATSWKVTLFMEHKENQEEILKGGDVVRLFHAEQEKFLTMDEYKKKQHVFLRTTGRTSATAATSSKALWEVEVVQHDPCRGGAGHWNSLFRFKHLATGQYLAAEIDTDEPRETTKGKRDPPGPVYRLVSVPHSNEISSLFELDPTTLTRGDSLVPQSSFVRLHHICTNTWVHSTSVPIDKDDEKPVMSKVGCAINKEDKEAFALRSVSPVEVRDLDFANDACKVLASISSKLEKGTISHNERRAVTSLLQDIVYFIAGLENEQNKSEALDLIVTNAVRDRQKLLREQYILGQLFKILQAPFLESEEGEGPFLRIEELNDPRHAPYKYMFRLCYRILRLSQQDYRKNQEYIAKHFAFMQKQIGYDILAEDTITALLHNNRKLLEKHITAAEIETFVGLVRKNMHNWESRFLDYLSDLCISNRKAIAVTQELICKSVLSEKNKDILLETRMMKTQVEVEELDEKQENDEPRITLMEEHEVFLVWNNGGVSINKSMSLNELSRGAKMGNVRDAAILDYYRHQLNLFSNMCLNRQYLALNNLSPHLDIGLILKCMEDETVPYELRASFCRLMLHLHVDRDPQEQVTPVKYARLWSEIPSKMSINDYDANRMRDQNKEVVRAKFSATIMFVEDYLCNVVAKMWSFADEEQNKLTFEVVKLARDLIYFGFYSFSDLLRLTKTLLSILDCISENDAADGKIPTGEIDSEGGVLRCIGDMGAIMTSLTLGPAGQVLAGSSSPRPKPLLKKEYPLVMDTKLKIIEILQFILDVRLDYRISCLLSIFKQEFDETERASGDLSLGQKTIDLELIGTQAEGIFGSSEECVALDLDGQGGKTFLRVLLHLAMHDYPPLVSGALHLLFRHFSQRQEVLQAFKQVQLLVSDSDVESYKQIKSDLDVLRQSVEKSELWVYKSKASEEHSGKKKKNKEDEDDGATPRKAPPQLSTSDKKGSAIDLDIGPPLPADQAEEYKKIQQILIRMNKLCIQTIGGQIKPRKHEQRLLRNVGVHTVVLDLLQVPFDAKEDIRMNELMRLAHDFLQNFCLGNQQNQVLLHKQLDLFLNPGIREAQTVCSIFQDNSTLCNEVSAKVIQHFVHCIETHGKHVQYLKFLQTIVKAENQFIRKCQEMVMQELVQAGEDVLVFYNDRASFNHFVEMMRCERHRMDESSPLKYHVELVKLLACCTMGKNVNTEIKCHSLLPLDDIVAMVSHPDCIPEVKEAYINFLNHCYIDTEVEMKEIYTSNHMWSLFEKSFIVDMGIIATATHDREHADIALESYVTGCLMNIITTFFSSPFSDQSTTVQKHLQEARLYWSIKESDRITDTNLAGYTRQPIFVQLLHAAFKVSQCAWLNAGQRFNVENCIRTLSDVAKGRGIAIPTDLESQVASMFNKAAMLSRQTSKWLQAAKQPKIERTQSQLMRLDRSIIEGLQDIVSLLEEQLKPLVQSELSLLVDILYRPELLFPAATDARKRCENGGFIKRLIKHTEKLLEEKEEKLCVKVLRTLREMMAIDPEYGEKGDALRHNLLSRYFGKSFIQKPETVEIGVSHAAPVTHGPGAKLLSRAGRTLHEIQSHLDREGASDLVVELVIKSVHSPSIFVEAIELGIALLEGGNPIIQKSVYTKLMGGDLSQSFFKVFYDKMKDAQQEIKSTVTVNTSDIAAKAHEDKEQNKEMEKISRKRTSGKPNGIVITDELREELNQAATSTVQAYANVRNLASGEDPTSTVALGSALEDMIAEKLERHRTGTAGVERDEAQLSAKVLVMQPILRFLQLLCENHNRDLQNFLRNQNNKTNFNLVSETLMFLDCICGSTTGGLGLLGLYINENNVALINQTLETLTEYCQGPCHDNQNCIATHESNGLDIITALILNDINPLGKTRMDLVLELKNNASKLLLAIMESRGDSENAERIMYNMNPKQLVDVACRAFHQESLDDDGDVDDSSTDGEEGVSPKEVGHNIYILCHQLAQHNKELASMLKPSEQNNADPKINKALQYYATHTAQIEIVRNDRTLEQIVFPIPEICELITLDTKIKVLNTTERDDQGSKVSDFFERTEDMFNEMKWQKKLRGQPVLFWMSSYMSLWSNILFNCAVLINLIVAFFYPFVDSVPKLSSHLSALIWTVMLASAVIVITLPRESGIRTLVASTILRLIFSVGPEPTLWLLGFVTVVLKVVHLISIIGNQGTLTKSLEQIVTNVELLYHISYLMFCVLGICMHPFFYSVLLFDVVYREETLLNVIRSVTRNGRSIILTAVLALILVYMFSIIGFMFFKDDFLVTVDDDVVSSYTEGSVDTCNVADKEKCEATETVSRYVREVNDKDSQAEVINIGGELKERACDSLVMCIVTTLNQGLRNGGGIGDILRAPSSTEPLFVARVVYDLLFFFIVIIIVLNLIFGVIIDTFADLRSEKQQKELILKNTCFICGLNRSSFDNKTVSFEEHVKHEHNMWHYLYFIVLVKVKDPTEFTGPESYVYAMVKDRNLDWFPRLRAKSLAADEGEGEQVELRSLQSQLESTQQLVKCLSQQLTELRDQMTEQRKQKQRLGLLNSASAFLHTVPT</sequence>
<dbReference type="SUPFAM" id="SSF82109">
    <property type="entry name" value="MIR domain"/>
    <property type="match status" value="2"/>
</dbReference>
<keyword evidence="18" id="KW-1185">Reference proteome</keyword>
<feature type="domain" description="MIR" evidence="16">
    <location>
        <begin position="113"/>
        <end position="167"/>
    </location>
</feature>
<keyword evidence="8 13" id="KW-0406">Ion transport</keyword>
<dbReference type="Gene3D" id="1.10.287.70">
    <property type="match status" value="1"/>
</dbReference>
<evidence type="ECO:0000256" key="14">
    <source>
        <dbReference type="SAM" id="Coils"/>
    </source>
</evidence>
<dbReference type="InterPro" id="IPR016093">
    <property type="entry name" value="MIR_motif"/>
</dbReference>
<feature type="transmembrane region" description="Helical" evidence="13">
    <location>
        <begin position="2449"/>
        <end position="2471"/>
    </location>
</feature>
<proteinExistence type="inferred from homology"/>
<feature type="domain" description="MIR" evidence="16">
    <location>
        <begin position="234"/>
        <end position="290"/>
    </location>
</feature>
<comment type="function">
    <text evidence="13">Receptor for inositol 1,4,5-trisphosphate, a second messenger that mediates the release of intracellular calcium.</text>
</comment>
<evidence type="ECO:0000256" key="8">
    <source>
        <dbReference type="ARBA" id="ARBA00023065"/>
    </source>
</evidence>
<evidence type="ECO:0000256" key="5">
    <source>
        <dbReference type="ARBA" id="ARBA00022737"/>
    </source>
</evidence>
<dbReference type="InterPro" id="IPR036300">
    <property type="entry name" value="MIR_dom_sf"/>
</dbReference>
<dbReference type="SUPFAM" id="SSF100909">
    <property type="entry name" value="IP3 receptor type 1 binding core, domain 2"/>
    <property type="match status" value="2"/>
</dbReference>
<dbReference type="PRINTS" id="PR00779">
    <property type="entry name" value="INSP3RECEPTR"/>
</dbReference>
<dbReference type="Pfam" id="PF08454">
    <property type="entry name" value="RIH_assoc"/>
    <property type="match status" value="1"/>
</dbReference>
<evidence type="ECO:0000259" key="16">
    <source>
        <dbReference type="PROSITE" id="PS50919"/>
    </source>
</evidence>
<feature type="compositionally biased region" description="Basic and acidic residues" evidence="15">
    <location>
        <begin position="1869"/>
        <end position="1880"/>
    </location>
</feature>
<keyword evidence="6 13" id="KW-0256">Endoplasmic reticulum</keyword>
<dbReference type="EMBL" id="CAXAJV020001287">
    <property type="protein sequence ID" value="CAL7936475.1"/>
    <property type="molecule type" value="Genomic_DNA"/>
</dbReference>
<keyword evidence="13" id="KW-0107">Calcium channel</keyword>
<dbReference type="CDD" id="cd23277">
    <property type="entry name" value="beta-trefoil_MIR_ITPR"/>
    <property type="match status" value="1"/>
</dbReference>
<dbReference type="InterPro" id="IPR035910">
    <property type="entry name" value="RyR/IP3R_RIH_dom_sf"/>
</dbReference>
<comment type="domain">
    <text evidence="13">The receptor contains a calcium channel in its C-terminal extremity. Its large N-terminal cytoplasmic region has the ligand-binding site in the N-terminus and modulatory sites in the middle portion immediately upstream of the channel region.</text>
</comment>
<keyword evidence="12 13" id="KW-0407">Ion channel</keyword>
<evidence type="ECO:0000256" key="15">
    <source>
        <dbReference type="SAM" id="MobiDB-lite"/>
    </source>
</evidence>
<evidence type="ECO:0000256" key="1">
    <source>
        <dbReference type="ARBA" id="ARBA00004477"/>
    </source>
</evidence>
<dbReference type="SMART" id="SM00472">
    <property type="entry name" value="MIR"/>
    <property type="match status" value="4"/>
</dbReference>
<evidence type="ECO:0000256" key="7">
    <source>
        <dbReference type="ARBA" id="ARBA00022989"/>
    </source>
</evidence>
<dbReference type="InterPro" id="IPR000493">
    <property type="entry name" value="InsP3_rcpt"/>
</dbReference>
<keyword evidence="5" id="KW-0677">Repeat</keyword>
<evidence type="ECO:0000256" key="2">
    <source>
        <dbReference type="ARBA" id="ARBA00009453"/>
    </source>
</evidence>
<keyword evidence="9 13" id="KW-0472">Membrane</keyword>
<dbReference type="Pfam" id="PF00520">
    <property type="entry name" value="Ion_trans"/>
    <property type="match status" value="1"/>
</dbReference>
<feature type="transmembrane region" description="Helical" evidence="13">
    <location>
        <begin position="2313"/>
        <end position="2335"/>
    </location>
</feature>
<evidence type="ECO:0000256" key="6">
    <source>
        <dbReference type="ARBA" id="ARBA00022824"/>
    </source>
</evidence>
<keyword evidence="13" id="KW-0109">Calcium transport</keyword>
<comment type="subcellular location">
    <subcellularLocation>
        <location evidence="1 13">Endoplasmic reticulum membrane</location>
        <topology evidence="1 13">Multi-pass membrane protein</topology>
    </subcellularLocation>
</comment>
<protein>
    <recommendedName>
        <fullName evidence="13">Inositol 1,4,5-trisphosphate receptor</fullName>
    </recommendedName>
</protein>
<evidence type="ECO:0000256" key="3">
    <source>
        <dbReference type="ARBA" id="ARBA00022448"/>
    </source>
</evidence>
<feature type="region of interest" description="Disordered" evidence="15">
    <location>
        <begin position="1869"/>
        <end position="1888"/>
    </location>
</feature>
<evidence type="ECO:0000256" key="11">
    <source>
        <dbReference type="ARBA" id="ARBA00023286"/>
    </source>
</evidence>
<feature type="coiled-coil region" evidence="14">
    <location>
        <begin position="2704"/>
        <end position="2742"/>
    </location>
</feature>
<organism evidence="17 18">
    <name type="scientific">Xylocopa violacea</name>
    <name type="common">Violet carpenter bee</name>
    <name type="synonym">Apis violacea</name>
    <dbReference type="NCBI Taxonomy" id="135666"/>
    <lineage>
        <taxon>Eukaryota</taxon>
        <taxon>Metazoa</taxon>
        <taxon>Ecdysozoa</taxon>
        <taxon>Arthropoda</taxon>
        <taxon>Hexapoda</taxon>
        <taxon>Insecta</taxon>
        <taxon>Pterygota</taxon>
        <taxon>Neoptera</taxon>
        <taxon>Endopterygota</taxon>
        <taxon>Hymenoptera</taxon>
        <taxon>Apocrita</taxon>
        <taxon>Aculeata</taxon>
        <taxon>Apoidea</taxon>
        <taxon>Anthophila</taxon>
        <taxon>Apidae</taxon>
        <taxon>Xylocopa</taxon>
        <taxon>Xylocopa</taxon>
    </lineage>
</organism>
<evidence type="ECO:0000313" key="17">
    <source>
        <dbReference type="EMBL" id="CAL7936475.1"/>
    </source>
</evidence>
<dbReference type="InterPro" id="IPR005821">
    <property type="entry name" value="Ion_trans_dom"/>
</dbReference>
<evidence type="ECO:0000256" key="4">
    <source>
        <dbReference type="ARBA" id="ARBA00022692"/>
    </source>
</evidence>
<evidence type="ECO:0000313" key="18">
    <source>
        <dbReference type="Proteomes" id="UP001642520"/>
    </source>
</evidence>
<feature type="transmembrane region" description="Helical" evidence="13">
    <location>
        <begin position="2361"/>
        <end position="2381"/>
    </location>
</feature>
<comment type="subunit">
    <text evidence="13">Homotetramer.</text>
</comment>
<feature type="region of interest" description="Disordered" evidence="15">
    <location>
        <begin position="320"/>
        <end position="339"/>
    </location>
</feature>
<reference evidence="17 18" key="1">
    <citation type="submission" date="2024-08" db="EMBL/GenBank/DDBJ databases">
        <authorList>
            <person name="Will J Nash"/>
            <person name="Angela Man"/>
            <person name="Seanna McTaggart"/>
            <person name="Kendall Baker"/>
            <person name="Tom Barker"/>
            <person name="Leah Catchpole"/>
            <person name="Alex Durrant"/>
            <person name="Karim Gharbi"/>
            <person name="Naomi Irish"/>
            <person name="Gemy Kaithakottil"/>
            <person name="Debby Ku"/>
            <person name="Aaliyah Providence"/>
            <person name="Felix Shaw"/>
            <person name="David Swarbreck"/>
            <person name="Chris Watkins"/>
            <person name="Ann M. McCartney"/>
            <person name="Giulio Formenti"/>
            <person name="Alice Mouton"/>
            <person name="Noel Vella"/>
            <person name="Bjorn M von Reumont"/>
            <person name="Adriana Vella"/>
            <person name="Wilfried Haerty"/>
        </authorList>
    </citation>
    <scope>NUCLEOTIDE SEQUENCE [LARGE SCALE GENOMIC DNA]</scope>
</reference>
<keyword evidence="7 13" id="KW-1133">Transmembrane helix</keyword>
<evidence type="ECO:0000256" key="13">
    <source>
        <dbReference type="RuleBase" id="RU368044"/>
    </source>
</evidence>
<keyword evidence="13" id="KW-0106">Calcium</keyword>
<dbReference type="PANTHER" id="PTHR45816">
    <property type="entry name" value="MIR DOMAIN-CONTAINING PROTEIN"/>
    <property type="match status" value="1"/>
</dbReference>
<dbReference type="Pfam" id="PF01365">
    <property type="entry name" value="RYDR_ITPR"/>
    <property type="match status" value="2"/>
</dbReference>
<dbReference type="InterPro" id="IPR000699">
    <property type="entry name" value="RIH_dom"/>
</dbReference>
<feature type="compositionally biased region" description="Basic and acidic residues" evidence="15">
    <location>
        <begin position="324"/>
        <end position="336"/>
    </location>
</feature>
<dbReference type="Pfam" id="PF02815">
    <property type="entry name" value="MIR"/>
    <property type="match status" value="1"/>
</dbReference>
<dbReference type="InterPro" id="IPR013662">
    <property type="entry name" value="RIH_assoc-dom"/>
</dbReference>
<keyword evidence="3 13" id="KW-0813">Transport</keyword>
<feature type="transmembrane region" description="Helical" evidence="13">
    <location>
        <begin position="2401"/>
        <end position="2428"/>
    </location>
</feature>
<keyword evidence="4 13" id="KW-0812">Transmembrane</keyword>
<keyword evidence="11 13" id="KW-1071">Ligand-gated ion channel</keyword>
<name>A0ABP1N677_XYLVO</name>